<evidence type="ECO:0000313" key="5">
    <source>
        <dbReference type="Proteomes" id="UP001231109"/>
    </source>
</evidence>
<proteinExistence type="inferred from homology"/>
<dbReference type="InterPro" id="IPR001638">
    <property type="entry name" value="Solute-binding_3/MltF_N"/>
</dbReference>
<accession>A0ABT9HXY8</accession>
<reference evidence="4 5" key="1">
    <citation type="submission" date="2022-11" db="EMBL/GenBank/DDBJ databases">
        <title>Viruses from the air-sea interface of a natural surface slick.</title>
        <authorList>
            <person name="Rahlff J."/>
            <person name="Holmfeldt K."/>
        </authorList>
    </citation>
    <scope>NUCLEOTIDE SEQUENCE [LARGE SCALE GENOMIC DNA]</scope>
    <source>
        <strain evidence="4 5">SMS4</strain>
    </source>
</reference>
<evidence type="ECO:0000256" key="1">
    <source>
        <dbReference type="ARBA" id="ARBA00010333"/>
    </source>
</evidence>
<sequence length="252" mass="29180">MRLFAIVIFLWCWPALSCQWPSLTFLVGVEKPPYIEVATQTGFELELLQRVSLKLQRCAVFLHTPNGRLLDLFNKGQADFVSLQRTVPAGYFATRSYINYENILITRLDLKPQLQSLHDLAGKRVMAFQNAHIFLPKAYAEKIPEFASYLEVVEQDQLPALLLKNRVDVLVMDKNIFEYFYHKTAPDDASLKQHPLFGINSYHLLGRDAWLVERFDKALLTFQQSDEYQQLQLKYFQHANQPEQASQTAVLP</sequence>
<keyword evidence="2" id="KW-0732">Signal</keyword>
<name>A0ABT9HXY8_9GAMM</name>
<protein>
    <submittedName>
        <fullName evidence="4">Transporter substrate-binding domain-containing protein</fullName>
    </submittedName>
</protein>
<comment type="similarity">
    <text evidence="1">Belongs to the bacterial solute-binding protein 3 family.</text>
</comment>
<dbReference type="SMART" id="SM00062">
    <property type="entry name" value="PBPb"/>
    <property type="match status" value="1"/>
</dbReference>
<evidence type="ECO:0000313" key="4">
    <source>
        <dbReference type="EMBL" id="MDP5136003.1"/>
    </source>
</evidence>
<organism evidence="4 5">
    <name type="scientific">Rheinheimera baltica</name>
    <dbReference type="NCBI Taxonomy" id="67576"/>
    <lineage>
        <taxon>Bacteria</taxon>
        <taxon>Pseudomonadati</taxon>
        <taxon>Pseudomonadota</taxon>
        <taxon>Gammaproteobacteria</taxon>
        <taxon>Chromatiales</taxon>
        <taxon>Chromatiaceae</taxon>
        <taxon>Rheinheimera</taxon>
    </lineage>
</organism>
<feature type="domain" description="Solute-binding protein family 3/N-terminal" evidence="3">
    <location>
        <begin position="24"/>
        <end position="239"/>
    </location>
</feature>
<dbReference type="EMBL" id="JAPJDZ010000017">
    <property type="protein sequence ID" value="MDP5136003.1"/>
    <property type="molecule type" value="Genomic_DNA"/>
</dbReference>
<comment type="caution">
    <text evidence="4">The sequence shown here is derived from an EMBL/GenBank/DDBJ whole genome shotgun (WGS) entry which is preliminary data.</text>
</comment>
<dbReference type="Proteomes" id="UP001231109">
    <property type="component" value="Unassembled WGS sequence"/>
</dbReference>
<dbReference type="PANTHER" id="PTHR35936:SF19">
    <property type="entry name" value="AMINO-ACID-BINDING PROTEIN YXEM-RELATED"/>
    <property type="match status" value="1"/>
</dbReference>
<evidence type="ECO:0000256" key="2">
    <source>
        <dbReference type="ARBA" id="ARBA00022729"/>
    </source>
</evidence>
<dbReference type="RefSeq" id="WP_305975197.1">
    <property type="nucleotide sequence ID" value="NZ_JAPJDZ010000017.1"/>
</dbReference>
<dbReference type="PANTHER" id="PTHR35936">
    <property type="entry name" value="MEMBRANE-BOUND LYTIC MUREIN TRANSGLYCOSYLASE F"/>
    <property type="match status" value="1"/>
</dbReference>
<keyword evidence="5" id="KW-1185">Reference proteome</keyword>
<dbReference type="Gene3D" id="3.40.190.10">
    <property type="entry name" value="Periplasmic binding protein-like II"/>
    <property type="match status" value="2"/>
</dbReference>
<dbReference type="SUPFAM" id="SSF53850">
    <property type="entry name" value="Periplasmic binding protein-like II"/>
    <property type="match status" value="1"/>
</dbReference>
<evidence type="ECO:0000259" key="3">
    <source>
        <dbReference type="SMART" id="SM00062"/>
    </source>
</evidence>
<gene>
    <name evidence="4" type="ORF">ORJ04_08590</name>
</gene>